<evidence type="ECO:0000256" key="2">
    <source>
        <dbReference type="ARBA" id="ARBA00023150"/>
    </source>
</evidence>
<dbReference type="AlphaFoldDB" id="A0A8J8TBN7"/>
<dbReference type="InterPro" id="IPR012245">
    <property type="entry name" value="MoaB"/>
</dbReference>
<dbReference type="InterPro" id="IPR036425">
    <property type="entry name" value="MoaB/Mog-like_dom_sf"/>
</dbReference>
<dbReference type="InterPro" id="IPR008284">
    <property type="entry name" value="MoCF_biosynth_CS"/>
</dbReference>
<dbReference type="CDD" id="cd00886">
    <property type="entry name" value="MogA_MoaB"/>
    <property type="match status" value="1"/>
</dbReference>
<evidence type="ECO:0000313" key="6">
    <source>
        <dbReference type="Proteomes" id="UP000705823"/>
    </source>
</evidence>
<dbReference type="GO" id="GO:0005829">
    <property type="term" value="C:cytosol"/>
    <property type="evidence" value="ECO:0007669"/>
    <property type="project" value="TreeGrafter"/>
</dbReference>
<accession>A0A8J8TBN7</accession>
<organism evidence="5 6">
    <name type="scientific">Halonotius terrestris</name>
    <dbReference type="NCBI Taxonomy" id="2487750"/>
    <lineage>
        <taxon>Archaea</taxon>
        <taxon>Methanobacteriati</taxon>
        <taxon>Methanobacteriota</taxon>
        <taxon>Stenosarchaea group</taxon>
        <taxon>Halobacteria</taxon>
        <taxon>Halobacteriales</taxon>
        <taxon>Haloferacaceae</taxon>
        <taxon>Halonotius</taxon>
    </lineage>
</organism>
<dbReference type="RefSeq" id="WP_142980248.1">
    <property type="nucleotide sequence ID" value="NZ_RKLU01000005.1"/>
</dbReference>
<dbReference type="InterPro" id="IPR001453">
    <property type="entry name" value="MoaB/Mog_dom"/>
</dbReference>
<evidence type="ECO:0000256" key="1">
    <source>
        <dbReference type="ARBA" id="ARBA00006112"/>
    </source>
</evidence>
<name>A0A8J8TBN7_9EURY</name>
<dbReference type="Pfam" id="PF00994">
    <property type="entry name" value="MoCF_biosynth"/>
    <property type="match status" value="1"/>
</dbReference>
<gene>
    <name evidence="5" type="ORF">EGH24_11285</name>
</gene>
<dbReference type="Gene3D" id="3.40.980.10">
    <property type="entry name" value="MoaB/Mog-like domain"/>
    <property type="match status" value="1"/>
</dbReference>
<sequence>MSDSDNTNRTPTTDPDRRTADDHGHDTVSPLQAAILTVSTSRADADGEVDDPGGDTIESLFEDAGHRVVERRLVPDGIGPIQRELDALLDDETVDLVVTTGGTGPTADDVTPDAVSDRFDRELPGFGELFRELSYEEIGPRTIASRATGGIARDTPVFVLPGSTNAVELATEEIILPEAPHLVGLATRHLVE</sequence>
<dbReference type="NCBIfam" id="TIGR00177">
    <property type="entry name" value="molyb_syn"/>
    <property type="match status" value="1"/>
</dbReference>
<dbReference type="OrthoDB" id="205337at2157"/>
<comment type="similarity">
    <text evidence="1">Belongs to the MoaB/Mog family.</text>
</comment>
<protein>
    <submittedName>
        <fullName evidence="5">Molybdenum cofactor biosynthesis protein MoaB</fullName>
    </submittedName>
</protein>
<evidence type="ECO:0000313" key="5">
    <source>
        <dbReference type="EMBL" id="TQQ79212.1"/>
    </source>
</evidence>
<dbReference type="PIRSF" id="PIRSF006443">
    <property type="entry name" value="MoaB"/>
    <property type="match status" value="1"/>
</dbReference>
<feature type="compositionally biased region" description="Basic and acidic residues" evidence="3">
    <location>
        <begin position="14"/>
        <end position="26"/>
    </location>
</feature>
<keyword evidence="6" id="KW-1185">Reference proteome</keyword>
<dbReference type="PANTHER" id="PTHR43232">
    <property type="entry name" value="MOLYBDENUM COFACTOR BIOSYNTHESIS PROTEIN B"/>
    <property type="match status" value="1"/>
</dbReference>
<feature type="domain" description="MoaB/Mog" evidence="4">
    <location>
        <begin position="34"/>
        <end position="182"/>
    </location>
</feature>
<keyword evidence="2" id="KW-0501">Molybdenum cofactor biosynthesis</keyword>
<proteinExistence type="inferred from homology"/>
<feature type="compositionally biased region" description="Low complexity" evidence="3">
    <location>
        <begin position="1"/>
        <end position="13"/>
    </location>
</feature>
<dbReference type="PROSITE" id="PS01078">
    <property type="entry name" value="MOCF_BIOSYNTHESIS_1"/>
    <property type="match status" value="1"/>
</dbReference>
<evidence type="ECO:0000256" key="3">
    <source>
        <dbReference type="SAM" id="MobiDB-lite"/>
    </source>
</evidence>
<reference evidence="5" key="1">
    <citation type="submission" date="2019-02" db="EMBL/GenBank/DDBJ databases">
        <title>Halonotius sp. a new haloarchaeum isolated from saline soil.</title>
        <authorList>
            <person name="Duran-Viseras A."/>
            <person name="Sanchez-Porro C."/>
            <person name="Ventosa A."/>
        </authorList>
    </citation>
    <scope>NUCLEOTIDE SEQUENCE</scope>
    <source>
        <strain evidence="5">F15B</strain>
    </source>
</reference>
<evidence type="ECO:0000259" key="4">
    <source>
        <dbReference type="SMART" id="SM00852"/>
    </source>
</evidence>
<dbReference type="EMBL" id="RKLU01000005">
    <property type="protein sequence ID" value="TQQ79212.1"/>
    <property type="molecule type" value="Genomic_DNA"/>
</dbReference>
<dbReference type="Proteomes" id="UP000705823">
    <property type="component" value="Unassembled WGS sequence"/>
</dbReference>
<dbReference type="SUPFAM" id="SSF53218">
    <property type="entry name" value="Molybdenum cofactor biosynthesis proteins"/>
    <property type="match status" value="1"/>
</dbReference>
<dbReference type="PANTHER" id="PTHR43232:SF2">
    <property type="entry name" value="MOLYBDENUM COFACTOR BIOSYNTHESIS PROTEIN B"/>
    <property type="match status" value="1"/>
</dbReference>
<dbReference type="SMART" id="SM00852">
    <property type="entry name" value="MoCF_biosynth"/>
    <property type="match status" value="1"/>
</dbReference>
<comment type="caution">
    <text evidence="5">The sequence shown here is derived from an EMBL/GenBank/DDBJ whole genome shotgun (WGS) entry which is preliminary data.</text>
</comment>
<feature type="region of interest" description="Disordered" evidence="3">
    <location>
        <begin position="1"/>
        <end position="30"/>
    </location>
</feature>
<dbReference type="GO" id="GO:0006777">
    <property type="term" value="P:Mo-molybdopterin cofactor biosynthetic process"/>
    <property type="evidence" value="ECO:0007669"/>
    <property type="project" value="UniProtKB-KW"/>
</dbReference>